<feature type="compositionally biased region" description="Polar residues" evidence="1">
    <location>
        <begin position="61"/>
        <end position="70"/>
    </location>
</feature>
<feature type="signal peptide" evidence="2">
    <location>
        <begin position="1"/>
        <end position="21"/>
    </location>
</feature>
<accession>A0A6A6I8X4</accession>
<gene>
    <name evidence="3" type="ORF">BU26DRAFT_606059</name>
</gene>
<dbReference type="Proteomes" id="UP000800094">
    <property type="component" value="Unassembled WGS sequence"/>
</dbReference>
<feature type="compositionally biased region" description="Basic and acidic residues" evidence="1">
    <location>
        <begin position="163"/>
        <end position="173"/>
    </location>
</feature>
<evidence type="ECO:0000256" key="1">
    <source>
        <dbReference type="SAM" id="MobiDB-lite"/>
    </source>
</evidence>
<feature type="region of interest" description="Disordered" evidence="1">
    <location>
        <begin position="60"/>
        <end position="173"/>
    </location>
</feature>
<feature type="chain" id="PRO_5025337329" evidence="2">
    <location>
        <begin position="22"/>
        <end position="346"/>
    </location>
</feature>
<feature type="region of interest" description="Disordered" evidence="1">
    <location>
        <begin position="185"/>
        <end position="240"/>
    </location>
</feature>
<organism evidence="3 4">
    <name type="scientific">Trematosphaeria pertusa</name>
    <dbReference type="NCBI Taxonomy" id="390896"/>
    <lineage>
        <taxon>Eukaryota</taxon>
        <taxon>Fungi</taxon>
        <taxon>Dikarya</taxon>
        <taxon>Ascomycota</taxon>
        <taxon>Pezizomycotina</taxon>
        <taxon>Dothideomycetes</taxon>
        <taxon>Pleosporomycetidae</taxon>
        <taxon>Pleosporales</taxon>
        <taxon>Massarineae</taxon>
        <taxon>Trematosphaeriaceae</taxon>
        <taxon>Trematosphaeria</taxon>
    </lineage>
</organism>
<name>A0A6A6I8X4_9PLEO</name>
<protein>
    <submittedName>
        <fullName evidence="3">Uncharacterized protein</fullName>
    </submittedName>
</protein>
<proteinExistence type="predicted"/>
<dbReference type="EMBL" id="ML987197">
    <property type="protein sequence ID" value="KAF2247014.1"/>
    <property type="molecule type" value="Genomic_DNA"/>
</dbReference>
<keyword evidence="4" id="KW-1185">Reference proteome</keyword>
<feature type="compositionally biased region" description="Pro residues" evidence="1">
    <location>
        <begin position="101"/>
        <end position="111"/>
    </location>
</feature>
<dbReference type="AlphaFoldDB" id="A0A6A6I8X4"/>
<dbReference type="RefSeq" id="XP_033682018.1">
    <property type="nucleotide sequence ID" value="XM_033835634.1"/>
</dbReference>
<reference evidence="3" key="1">
    <citation type="journal article" date="2020" name="Stud. Mycol.">
        <title>101 Dothideomycetes genomes: a test case for predicting lifestyles and emergence of pathogens.</title>
        <authorList>
            <person name="Haridas S."/>
            <person name="Albert R."/>
            <person name="Binder M."/>
            <person name="Bloem J."/>
            <person name="Labutti K."/>
            <person name="Salamov A."/>
            <person name="Andreopoulos B."/>
            <person name="Baker S."/>
            <person name="Barry K."/>
            <person name="Bills G."/>
            <person name="Bluhm B."/>
            <person name="Cannon C."/>
            <person name="Castanera R."/>
            <person name="Culley D."/>
            <person name="Daum C."/>
            <person name="Ezra D."/>
            <person name="Gonzalez J."/>
            <person name="Henrissat B."/>
            <person name="Kuo A."/>
            <person name="Liang C."/>
            <person name="Lipzen A."/>
            <person name="Lutzoni F."/>
            <person name="Magnuson J."/>
            <person name="Mondo S."/>
            <person name="Nolan M."/>
            <person name="Ohm R."/>
            <person name="Pangilinan J."/>
            <person name="Park H.-J."/>
            <person name="Ramirez L."/>
            <person name="Alfaro M."/>
            <person name="Sun H."/>
            <person name="Tritt A."/>
            <person name="Yoshinaga Y."/>
            <person name="Zwiers L.-H."/>
            <person name="Turgeon B."/>
            <person name="Goodwin S."/>
            <person name="Spatafora J."/>
            <person name="Crous P."/>
            <person name="Grigoriev I."/>
        </authorList>
    </citation>
    <scope>NUCLEOTIDE SEQUENCE</scope>
    <source>
        <strain evidence="3">CBS 122368</strain>
    </source>
</reference>
<dbReference type="OrthoDB" id="5397628at2759"/>
<evidence type="ECO:0000313" key="3">
    <source>
        <dbReference type="EMBL" id="KAF2247014.1"/>
    </source>
</evidence>
<evidence type="ECO:0000313" key="4">
    <source>
        <dbReference type="Proteomes" id="UP000800094"/>
    </source>
</evidence>
<dbReference type="GeneID" id="54588964"/>
<evidence type="ECO:0000256" key="2">
    <source>
        <dbReference type="SAM" id="SignalP"/>
    </source>
</evidence>
<keyword evidence="2" id="KW-0732">Signal</keyword>
<sequence length="346" mass="38508">MGALLSTARSLLNLLLPFTNPNTPVIQDLIHTAVLCGTLYYAPQIAEYYNVCRNPPVYIDDTQQTGSEQDNAALGNPPDDIPIDENLVLQPDTDDGEEVEPPPLAPTPPPGQARAPPAEPAVWGGVNGDDQPQFAEAGPANADRPRPTPANRVVGAKKAKSLARKDQRRAYHEFHRQEAELRRLREAEGREEREAALQAEKARRAEVEREIAEREKSERERKKEEERREQEEERERRDRVVQRVRREVGGKGAVDLVDLAWEEGKDKVWIEKLIRASGMLSQVEKAGSHTMITGDGWLVRIDAVLMQKAYADAVAFGDSNEGKVSFSELGGILEKAVRARVKALAH</sequence>